<feature type="transmembrane region" description="Helical" evidence="1">
    <location>
        <begin position="35"/>
        <end position="54"/>
    </location>
</feature>
<dbReference type="AlphaFoldDB" id="A0A4Q2EJE4"/>
<dbReference type="OrthoDB" id="3733498at2"/>
<comment type="caution">
    <text evidence="2">The sequence shown here is derived from an EMBL/GenBank/DDBJ whole genome shotgun (WGS) entry which is preliminary data.</text>
</comment>
<keyword evidence="3" id="KW-1185">Reference proteome</keyword>
<sequence>MWLWVLGACAIAYLTKLSGHLVPETVLEQPWVSTVSAGMTVGLLTSLVVVNTAVTGTTLVVDARLAALLAAGIALWLKAPYVVVVLVGAVAAALTRLAGW</sequence>
<evidence type="ECO:0000313" key="2">
    <source>
        <dbReference type="EMBL" id="RXW32792.1"/>
    </source>
</evidence>
<name>A0A4Q2EJE4_9ACTN</name>
<feature type="transmembrane region" description="Helical" evidence="1">
    <location>
        <begin position="66"/>
        <end position="94"/>
    </location>
</feature>
<accession>A0A4Q2EJE4</accession>
<keyword evidence="1" id="KW-0472">Membrane</keyword>
<dbReference type="Proteomes" id="UP000290624">
    <property type="component" value="Unassembled WGS sequence"/>
</dbReference>
<proteinExistence type="predicted"/>
<organism evidence="2 3">
    <name type="scientific">Propioniciclava flava</name>
    <dbReference type="NCBI Taxonomy" id="2072026"/>
    <lineage>
        <taxon>Bacteria</taxon>
        <taxon>Bacillati</taxon>
        <taxon>Actinomycetota</taxon>
        <taxon>Actinomycetes</taxon>
        <taxon>Propionibacteriales</taxon>
        <taxon>Propionibacteriaceae</taxon>
        <taxon>Propioniciclava</taxon>
    </lineage>
</organism>
<dbReference type="Pfam" id="PF05437">
    <property type="entry name" value="AzlD"/>
    <property type="match status" value="1"/>
</dbReference>
<keyword evidence="1" id="KW-0812">Transmembrane</keyword>
<reference evidence="2 3" key="1">
    <citation type="submission" date="2018-01" db="EMBL/GenBank/DDBJ databases">
        <title>Lactibacter flavus gen. nov., sp. nov., a novel bacterium of the family Propionibacteriaceae isolated from raw milk and dairy products.</title>
        <authorList>
            <person name="Wenning M."/>
            <person name="Breitenwieser F."/>
            <person name="Huptas C."/>
            <person name="von Neubeck M."/>
            <person name="Busse H.-J."/>
            <person name="Scherer S."/>
        </authorList>
    </citation>
    <scope>NUCLEOTIDE SEQUENCE [LARGE SCALE GENOMIC DNA]</scope>
    <source>
        <strain evidence="2 3">VG341</strain>
    </source>
</reference>
<protein>
    <submittedName>
        <fullName evidence="2">Branched-chain amino acid transporter AzlD</fullName>
    </submittedName>
</protein>
<dbReference type="EMBL" id="PPCV01000003">
    <property type="protein sequence ID" value="RXW32792.1"/>
    <property type="molecule type" value="Genomic_DNA"/>
</dbReference>
<evidence type="ECO:0000256" key="1">
    <source>
        <dbReference type="SAM" id="Phobius"/>
    </source>
</evidence>
<dbReference type="InterPro" id="IPR008407">
    <property type="entry name" value="Brnchd-chn_aa_trnsp_AzlD"/>
</dbReference>
<gene>
    <name evidence="2" type="ORF">C1706_05000</name>
</gene>
<evidence type="ECO:0000313" key="3">
    <source>
        <dbReference type="Proteomes" id="UP000290624"/>
    </source>
</evidence>
<keyword evidence="1" id="KW-1133">Transmembrane helix</keyword>